<evidence type="ECO:0000313" key="1">
    <source>
        <dbReference type="EMBL" id="KKK80045.1"/>
    </source>
</evidence>
<comment type="caution">
    <text evidence="1">The sequence shown here is derived from an EMBL/GenBank/DDBJ whole genome shotgun (WGS) entry which is preliminary data.</text>
</comment>
<sequence length="107" mass="12993">MKIEYEKFDNLEKLEFKLFKELDVEFLEPIDTQLNTKFHDLFDSYYHDFIFLIVIKIIKNKIICCNDNYFYLFDNALHLKVGEIFYLRDGEIFGIILLFLMKIAFIS</sequence>
<dbReference type="AlphaFoldDB" id="A0A0F8Z1V8"/>
<reference evidence="1" key="1">
    <citation type="journal article" date="2015" name="Nature">
        <title>Complex archaea that bridge the gap between prokaryotes and eukaryotes.</title>
        <authorList>
            <person name="Spang A."/>
            <person name="Saw J.H."/>
            <person name="Jorgensen S.L."/>
            <person name="Zaremba-Niedzwiedzka K."/>
            <person name="Martijn J."/>
            <person name="Lind A.E."/>
            <person name="van Eijk R."/>
            <person name="Schleper C."/>
            <person name="Guy L."/>
            <person name="Ettema T.J."/>
        </authorList>
    </citation>
    <scope>NUCLEOTIDE SEQUENCE</scope>
</reference>
<gene>
    <name evidence="1" type="ORF">LCGC14_2827420</name>
</gene>
<dbReference type="EMBL" id="LAZR01053758">
    <property type="protein sequence ID" value="KKK80045.1"/>
    <property type="molecule type" value="Genomic_DNA"/>
</dbReference>
<protein>
    <submittedName>
        <fullName evidence="1">Uncharacterized protein</fullName>
    </submittedName>
</protein>
<accession>A0A0F8Z1V8</accession>
<organism evidence="1">
    <name type="scientific">marine sediment metagenome</name>
    <dbReference type="NCBI Taxonomy" id="412755"/>
    <lineage>
        <taxon>unclassified sequences</taxon>
        <taxon>metagenomes</taxon>
        <taxon>ecological metagenomes</taxon>
    </lineage>
</organism>
<proteinExistence type="predicted"/>
<name>A0A0F8Z1V8_9ZZZZ</name>